<dbReference type="GO" id="GO:0005524">
    <property type="term" value="F:ATP binding"/>
    <property type="evidence" value="ECO:0007669"/>
    <property type="project" value="TreeGrafter"/>
</dbReference>
<dbReference type="Proteomes" id="UP000203733">
    <property type="component" value="Segment"/>
</dbReference>
<dbReference type="Gene3D" id="3.20.70.20">
    <property type="match status" value="1"/>
</dbReference>
<dbReference type="PRINTS" id="PR01183">
    <property type="entry name" value="RIBORDTASEM1"/>
</dbReference>
<evidence type="ECO:0000256" key="1">
    <source>
        <dbReference type="ARBA" id="ARBA00010406"/>
    </source>
</evidence>
<dbReference type="GO" id="GO:0004748">
    <property type="term" value="F:ribonucleoside-diphosphate reductase activity, thioredoxin disulfide as acceptor"/>
    <property type="evidence" value="ECO:0007669"/>
    <property type="project" value="TreeGrafter"/>
</dbReference>
<dbReference type="PANTHER" id="PTHR11573:SF6">
    <property type="entry name" value="RIBONUCLEOSIDE-DIPHOSPHATE REDUCTASE LARGE SUBUNIT"/>
    <property type="match status" value="1"/>
</dbReference>
<evidence type="ECO:0000259" key="2">
    <source>
        <dbReference type="PROSITE" id="PS00089"/>
    </source>
</evidence>
<dbReference type="InterPro" id="IPR000788">
    <property type="entry name" value="RNR_lg_C"/>
</dbReference>
<dbReference type="RefSeq" id="YP_001111349.1">
    <property type="nucleotide sequence ID" value="NC_009240.1"/>
</dbReference>
<organism evidence="3 4">
    <name type="scientific">Gryllus bimaculatus nudivirus</name>
    <dbReference type="NCBI Taxonomy" id="432587"/>
    <lineage>
        <taxon>Viruses</taxon>
        <taxon>Viruses incertae sedis</taxon>
        <taxon>Naldaviricetes</taxon>
        <taxon>Lefavirales</taxon>
        <taxon>Nudiviridae</taxon>
        <taxon>Alphanudivirus</taxon>
        <taxon>Alphanudivirus grybimaculati</taxon>
    </lineage>
</organism>
<dbReference type="EMBL" id="EF203088">
    <property type="protein sequence ID" value="ABO45415.1"/>
    <property type="molecule type" value="Genomic_DNA"/>
</dbReference>
<evidence type="ECO:0000313" key="4">
    <source>
        <dbReference type="Proteomes" id="UP000203733"/>
    </source>
</evidence>
<dbReference type="InterPro" id="IPR013346">
    <property type="entry name" value="NrdE_NrdA_C"/>
</dbReference>
<feature type="domain" description="Ribonucleotide reductase large subunit" evidence="2">
    <location>
        <begin position="525"/>
        <end position="547"/>
    </location>
</feature>
<sequence>MAYLKLERYFIDNNIQSKIEKKKHEKYENIYNQLKNDVKTLQCFRKTVNIEQTKYPFLLTYINNYIFTGAAIQLLQERYLNKGENIQEGFARIASYFCDNSNVPLWRNIYKCLSATNILVSSVIARYQDTYSSSYATVAGVTRDEDTTTKGKACLLAVMPEKYNEDALRLMWKLFDYLAKGIGIGLCIDNVPKYGSDGYEYIKGGIHEFLDLLSHVNGVRITKRESNFAVYISIYRDTLYDVLNIRQRNKNKLLNVFPAVKIPNMFMKKVRNNEAWYLFDVTESQLLDKTKNEKEFEELYETFVSEQKYTNMYESRKIFKDIIKNILMTGSPYIIFIDNVNKFNNIKHLGKIKTLNLCSEITNYCNEDVISTCLLLSVNVANFKHQWDLVSSLENILSKEFNVNFKDDDFVIELDETSKLCWSYCKIMGFLATVCLNYFLGSSKRREIGVSPLGVYDAIIISKTDQPLFFCKLISESLYKGCVLASVAWSKKFGIRCKNFENSCFSRGEFQFDLRNLTYKNISDWSSLKRDVLLYGMANSLLTCQAPTATTSLLADVTPSVTEPHDCCDFICREHSFRSLSLSYVMKNFFIKNNVEMINFSKKLFQLKLSKNLYKVSLPYIDQSQSVILNGNFSSLELMEYLIYAYNNDFKTALYYINLKSTGTSMLYDDTKKENEICDSCSL</sequence>
<dbReference type="SUPFAM" id="SSF51998">
    <property type="entry name" value="PFL-like glycyl radical enzymes"/>
    <property type="match status" value="1"/>
</dbReference>
<protein>
    <submittedName>
        <fullName evidence="3">Ribonucleotide reductase large subunit</fullName>
    </submittedName>
</protein>
<comment type="similarity">
    <text evidence="1">Belongs to the ribonucleoside diphosphate reductase large chain family.</text>
</comment>
<dbReference type="GO" id="GO:0009263">
    <property type="term" value="P:deoxyribonucleotide biosynthetic process"/>
    <property type="evidence" value="ECO:0007669"/>
    <property type="project" value="TreeGrafter"/>
</dbReference>
<proteinExistence type="inferred from homology"/>
<dbReference type="OrthoDB" id="2980at10239"/>
<dbReference type="InterPro" id="IPR039718">
    <property type="entry name" value="Rrm1"/>
</dbReference>
<gene>
    <name evidence="3" type="primary">rr1</name>
</gene>
<dbReference type="PANTHER" id="PTHR11573">
    <property type="entry name" value="RIBONUCLEOSIDE-DIPHOSPHATE REDUCTASE LARGE CHAIN"/>
    <property type="match status" value="1"/>
</dbReference>
<dbReference type="GeneID" id="4960844"/>
<dbReference type="KEGG" id="vg:4960844"/>
<accession>A4L245</accession>
<dbReference type="PROSITE" id="PS00089">
    <property type="entry name" value="RIBORED_LARGE"/>
    <property type="match status" value="1"/>
</dbReference>
<keyword evidence="4" id="KW-1185">Reference proteome</keyword>
<name>A4L245_9VIRU</name>
<reference evidence="3 4" key="1">
    <citation type="journal article" date="2007" name="J. Virol.">
        <title>The genome of Gryllus bimaculatus nudivirus indicates an ancient diversification of baculovirus-related nonoccluded nudiviruses of insects.</title>
        <authorList>
            <person name="Wang Y."/>
            <person name="Kleespies R.G."/>
            <person name="Huger A.M."/>
            <person name="Jehle J.A."/>
        </authorList>
    </citation>
    <scope>NUCLEOTIDE SEQUENCE [LARGE SCALE GENOMIC DNA]</scope>
</reference>
<dbReference type="Pfam" id="PF02867">
    <property type="entry name" value="Ribonuc_red_lgC"/>
    <property type="match status" value="1"/>
</dbReference>
<evidence type="ECO:0000313" key="3">
    <source>
        <dbReference type="EMBL" id="ABO45415.1"/>
    </source>
</evidence>